<proteinExistence type="predicted"/>
<evidence type="ECO:0000313" key="4">
    <source>
        <dbReference type="EMBL" id="KRT16715.1"/>
    </source>
</evidence>
<dbReference type="EMBL" id="LMZQ01000004">
    <property type="protein sequence ID" value="KRT16715.1"/>
    <property type="molecule type" value="Genomic_DNA"/>
</dbReference>
<dbReference type="Gene3D" id="3.40.50.1820">
    <property type="entry name" value="alpha/beta hydrolase"/>
    <property type="match status" value="1"/>
</dbReference>
<dbReference type="SUPFAM" id="SSF53474">
    <property type="entry name" value="alpha/beta-Hydrolases"/>
    <property type="match status" value="1"/>
</dbReference>
<dbReference type="InterPro" id="IPR001375">
    <property type="entry name" value="Peptidase_S9_cat"/>
</dbReference>
<gene>
    <name evidence="4" type="ORF">ASU31_07830</name>
</gene>
<dbReference type="Pfam" id="PF00326">
    <property type="entry name" value="Peptidase_S9"/>
    <property type="match status" value="1"/>
</dbReference>
<keyword evidence="1" id="KW-0378">Hydrolase</keyword>
<reference evidence="4 5" key="1">
    <citation type="submission" date="2015-11" db="EMBL/GenBank/DDBJ databases">
        <title>Sequence of Pedobacter ginsenosidimutans.</title>
        <authorList>
            <person name="Carson E."/>
            <person name="Keyser V."/>
            <person name="Newman J."/>
            <person name="Miller J."/>
        </authorList>
    </citation>
    <scope>NUCLEOTIDE SEQUENCE [LARGE SCALE GENOMIC DNA]</scope>
    <source>
        <strain evidence="4 5">KACC 14530</strain>
    </source>
</reference>
<sequence>MATHNSWFKSLFSYKLKLIMKSLKLFSSVFFMLVIHQLQAQEKPALGWKDVSKWTFNRPATLSPNGEWIALASGPVEGDLKMTIRKTNDTLSRNYPIGAMANSISFSNDSKFAAFKVALKDSEAKAAKKTNKPVYDKLLLVSLSDNKQTTFEKVKSFSFSEKSPEWIAIQFAPAENASKEKDAPKGTDVLLYNLITKKSYNVGNVSEFAFNKTGSQFAYVIDAAGQNGNGIFLRDMKTGITTALDNDKAVYQKLGWNEQGTAFALLKANKNDKYKDDVYSMLGFNKINGDLTNKVIYNGIDDKIFPANMGINTNATPFWSDDQTVLFLGVNTLTKKEDKKEEKKEDKKSDTLAKAKPEVKKDDIEKPDMIIWNWQDKRLQSAQQTQEMRDKNFSYLSAYRIADKKFIQLADSNMRSVSVNPKSLYAIGYDNSKYELMGNLDGQSYVDVYLIDLKTFGKKLLFEKMYASNGGRLVIAPNGTLASYYLDGVFYSINLESGKTANLTGKIKSSFVDELDDHNVIKPATQNLGWSADSKYALIKDNYDLWKISADGNSITPLSDNWKSKKTEVATRFRVDADEKGVDLSKDQYFAVFNTKNKKNGIGILPAGKSKINILFLDDNAYQSFSKAEQAKVFTYTKSNFQQSPDYYVSTTGDLSTAKKVTTNTPDQAKYAWSSGVKLIDYVSANGDSLQAAIYLPANYVPGKAYPTITYIYERLTDDLNTYTMPTFPGGGFNKAMYTSNGYAVLMPDIKYKLNDPGMSAVACVVPAVKAAIATGIVDEKNVAIHGHSWGGYQTSFLITQTNIFKAAAAGAPLTNMISMYSLIYWNSGGTNQAIFEASQGRLTPGYWDNWDAFARNSPVYHIKKVQTPLLLLHNDKDGAVDFTQGIEYYNGLRRLNKPVVMITYRGENHGIAKLPNRKDYAVRMMEYFDYMLKGKPAPEWWSKGVNRLDMEKHLEARAFDGGEEN</sequence>
<organism evidence="4 5">
    <name type="scientific">Pedobacter ginsenosidimutans</name>
    <dbReference type="NCBI Taxonomy" id="687842"/>
    <lineage>
        <taxon>Bacteria</taxon>
        <taxon>Pseudomonadati</taxon>
        <taxon>Bacteroidota</taxon>
        <taxon>Sphingobacteriia</taxon>
        <taxon>Sphingobacteriales</taxon>
        <taxon>Sphingobacteriaceae</taxon>
        <taxon>Pedobacter</taxon>
    </lineage>
</organism>
<feature type="region of interest" description="Disordered" evidence="2">
    <location>
        <begin position="337"/>
        <end position="358"/>
    </location>
</feature>
<dbReference type="AlphaFoldDB" id="A0A0T5VS70"/>
<accession>A0A0T5VS70</accession>
<dbReference type="SUPFAM" id="SSF82171">
    <property type="entry name" value="DPP6 N-terminal domain-like"/>
    <property type="match status" value="1"/>
</dbReference>
<evidence type="ECO:0000256" key="1">
    <source>
        <dbReference type="ARBA" id="ARBA00022801"/>
    </source>
</evidence>
<protein>
    <recommendedName>
        <fullName evidence="3">Peptidase S9 prolyl oligopeptidase catalytic domain-containing protein</fullName>
    </recommendedName>
</protein>
<dbReference type="GO" id="GO:0006508">
    <property type="term" value="P:proteolysis"/>
    <property type="evidence" value="ECO:0007669"/>
    <property type="project" value="InterPro"/>
</dbReference>
<comment type="caution">
    <text evidence="4">The sequence shown here is derived from an EMBL/GenBank/DDBJ whole genome shotgun (WGS) entry which is preliminary data.</text>
</comment>
<evidence type="ECO:0000259" key="3">
    <source>
        <dbReference type="Pfam" id="PF00326"/>
    </source>
</evidence>
<dbReference type="InterPro" id="IPR029058">
    <property type="entry name" value="AB_hydrolase_fold"/>
</dbReference>
<name>A0A0T5VS70_9SPHI</name>
<dbReference type="PANTHER" id="PTHR42776">
    <property type="entry name" value="SERINE PEPTIDASE S9 FAMILY MEMBER"/>
    <property type="match status" value="1"/>
</dbReference>
<keyword evidence="5" id="KW-1185">Reference proteome</keyword>
<dbReference type="PANTHER" id="PTHR42776:SF27">
    <property type="entry name" value="DIPEPTIDYL PEPTIDASE FAMILY MEMBER 6"/>
    <property type="match status" value="1"/>
</dbReference>
<dbReference type="Proteomes" id="UP000051950">
    <property type="component" value="Unassembled WGS sequence"/>
</dbReference>
<dbReference type="STRING" id="687842.ASU31_07830"/>
<evidence type="ECO:0000313" key="5">
    <source>
        <dbReference type="Proteomes" id="UP000051950"/>
    </source>
</evidence>
<evidence type="ECO:0000256" key="2">
    <source>
        <dbReference type="SAM" id="MobiDB-lite"/>
    </source>
</evidence>
<dbReference type="GO" id="GO:0004252">
    <property type="term" value="F:serine-type endopeptidase activity"/>
    <property type="evidence" value="ECO:0007669"/>
    <property type="project" value="TreeGrafter"/>
</dbReference>
<feature type="domain" description="Peptidase S9 prolyl oligopeptidase catalytic" evidence="3">
    <location>
        <begin position="766"/>
        <end position="934"/>
    </location>
</feature>